<dbReference type="Proteomes" id="UP000775213">
    <property type="component" value="Unassembled WGS sequence"/>
</dbReference>
<organism evidence="1 2">
    <name type="scientific">Dendrobium chrysotoxum</name>
    <name type="common">Orchid</name>
    <dbReference type="NCBI Taxonomy" id="161865"/>
    <lineage>
        <taxon>Eukaryota</taxon>
        <taxon>Viridiplantae</taxon>
        <taxon>Streptophyta</taxon>
        <taxon>Embryophyta</taxon>
        <taxon>Tracheophyta</taxon>
        <taxon>Spermatophyta</taxon>
        <taxon>Magnoliopsida</taxon>
        <taxon>Liliopsida</taxon>
        <taxon>Asparagales</taxon>
        <taxon>Orchidaceae</taxon>
        <taxon>Epidendroideae</taxon>
        <taxon>Malaxideae</taxon>
        <taxon>Dendrobiinae</taxon>
        <taxon>Dendrobium</taxon>
    </lineage>
</organism>
<reference evidence="1 2" key="1">
    <citation type="journal article" date="2021" name="Hortic Res">
        <title>Chromosome-scale assembly of the Dendrobium chrysotoxum genome enhances the understanding of orchid evolution.</title>
        <authorList>
            <person name="Zhang Y."/>
            <person name="Zhang G.Q."/>
            <person name="Zhang D."/>
            <person name="Liu X.D."/>
            <person name="Xu X.Y."/>
            <person name="Sun W.H."/>
            <person name="Yu X."/>
            <person name="Zhu X."/>
            <person name="Wang Z.W."/>
            <person name="Zhao X."/>
            <person name="Zhong W.Y."/>
            <person name="Chen H."/>
            <person name="Yin W.L."/>
            <person name="Huang T."/>
            <person name="Niu S.C."/>
            <person name="Liu Z.J."/>
        </authorList>
    </citation>
    <scope>NUCLEOTIDE SEQUENCE [LARGE SCALE GENOMIC DNA]</scope>
    <source>
        <strain evidence="1">Lindl</strain>
    </source>
</reference>
<gene>
    <name evidence="1" type="ORF">IEQ34_002233</name>
</gene>
<dbReference type="EMBL" id="JAGFBR010000003">
    <property type="protein sequence ID" value="KAH0469001.1"/>
    <property type="molecule type" value="Genomic_DNA"/>
</dbReference>
<keyword evidence="2" id="KW-1185">Reference proteome</keyword>
<accession>A0AAV7HJ65</accession>
<dbReference type="AlphaFoldDB" id="A0AAV7HJ65"/>
<sequence length="70" mass="8155">MEPKLTNTFSREIIEVMPPPKFKLPNLESYRGRIVPSNDDASFELVALFFDVNDALKCWLFFTIIKESML</sequence>
<evidence type="ECO:0000313" key="2">
    <source>
        <dbReference type="Proteomes" id="UP000775213"/>
    </source>
</evidence>
<name>A0AAV7HJ65_DENCH</name>
<evidence type="ECO:0000313" key="1">
    <source>
        <dbReference type="EMBL" id="KAH0469001.1"/>
    </source>
</evidence>
<protein>
    <submittedName>
        <fullName evidence="1">Uncharacterized protein</fullName>
    </submittedName>
</protein>
<proteinExistence type="predicted"/>
<comment type="caution">
    <text evidence="1">The sequence shown here is derived from an EMBL/GenBank/DDBJ whole genome shotgun (WGS) entry which is preliminary data.</text>
</comment>